<evidence type="ECO:0000313" key="1">
    <source>
        <dbReference type="EMBL" id="GME27971.1"/>
    </source>
</evidence>
<gene>
    <name evidence="1" type="primary">g5473</name>
    <name evidence="1" type="ORF">NpPPO83_00005473</name>
</gene>
<accession>A0ACB5S5L2</accession>
<sequence>MATTTGPQTTLPPGYTFHDAPPPLETYLSLRRLSGLSPKNPAQGAGALSGSWAWCTVLYSDPSAAAAATPQEGEAVAMIRAIGDGGWYFHLSDMAVLPAHRRQGLGEALLRRLLAVINERAPPGALITLLADEPARGLYKKLGFVESAPHSLGMWLGA</sequence>
<dbReference type="Proteomes" id="UP001165186">
    <property type="component" value="Unassembled WGS sequence"/>
</dbReference>
<dbReference type="EMBL" id="BSXG01000043">
    <property type="protein sequence ID" value="GME27971.1"/>
    <property type="molecule type" value="Genomic_DNA"/>
</dbReference>
<keyword evidence="2" id="KW-1185">Reference proteome</keyword>
<comment type="caution">
    <text evidence="1">The sequence shown here is derived from an EMBL/GenBank/DDBJ whole genome shotgun (WGS) entry which is preliminary data.</text>
</comment>
<reference evidence="1" key="1">
    <citation type="submission" date="2024-09" db="EMBL/GenBank/DDBJ databases">
        <title>Draft Genome Sequences of Neofusicoccum parvum.</title>
        <authorList>
            <person name="Ashida A."/>
            <person name="Camagna M."/>
            <person name="Tanaka A."/>
            <person name="Takemoto D."/>
        </authorList>
    </citation>
    <scope>NUCLEOTIDE SEQUENCE</scope>
    <source>
        <strain evidence="1">PPO83</strain>
    </source>
</reference>
<protein>
    <submittedName>
        <fullName evidence="1">Uncharacterized protein</fullName>
    </submittedName>
</protein>
<evidence type="ECO:0000313" key="2">
    <source>
        <dbReference type="Proteomes" id="UP001165186"/>
    </source>
</evidence>
<name>A0ACB5S5L2_9PEZI</name>
<organism evidence="1 2">
    <name type="scientific">Neofusicoccum parvum</name>
    <dbReference type="NCBI Taxonomy" id="310453"/>
    <lineage>
        <taxon>Eukaryota</taxon>
        <taxon>Fungi</taxon>
        <taxon>Dikarya</taxon>
        <taxon>Ascomycota</taxon>
        <taxon>Pezizomycotina</taxon>
        <taxon>Dothideomycetes</taxon>
        <taxon>Dothideomycetes incertae sedis</taxon>
        <taxon>Botryosphaeriales</taxon>
        <taxon>Botryosphaeriaceae</taxon>
        <taxon>Neofusicoccum</taxon>
    </lineage>
</organism>
<proteinExistence type="predicted"/>